<dbReference type="eggNOG" id="COG1853">
    <property type="taxonomic scope" value="Bacteria"/>
</dbReference>
<dbReference type="EMBL" id="CP003805">
    <property type="protein sequence ID" value="AGF48537.1"/>
    <property type="molecule type" value="Genomic_DNA"/>
</dbReference>
<dbReference type="InterPro" id="IPR002563">
    <property type="entry name" value="Flavin_Rdtase-like_dom"/>
</dbReference>
<dbReference type="STRING" id="1208920.CONE_0816"/>
<dbReference type="GO" id="GO:0010181">
    <property type="term" value="F:FMN binding"/>
    <property type="evidence" value="ECO:0007669"/>
    <property type="project" value="InterPro"/>
</dbReference>
<dbReference type="PANTHER" id="PTHR30466">
    <property type="entry name" value="FLAVIN REDUCTASE"/>
    <property type="match status" value="1"/>
</dbReference>
<keyword evidence="2" id="KW-0560">Oxidoreductase</keyword>
<evidence type="ECO:0000259" key="3">
    <source>
        <dbReference type="SMART" id="SM00903"/>
    </source>
</evidence>
<organism evidence="4 5">
    <name type="scientific">Candidatus Kinetoplastidibacterium stringomonadis TCC290E</name>
    <dbReference type="NCBI Taxonomy" id="1208920"/>
    <lineage>
        <taxon>Bacteria</taxon>
        <taxon>Pseudomonadati</taxon>
        <taxon>Pseudomonadota</taxon>
        <taxon>Betaproteobacteria</taxon>
        <taxon>Candidatus Kinetoplastidibacterium</taxon>
    </lineage>
</organism>
<keyword evidence="5" id="KW-1185">Reference proteome</keyword>
<name>M1LSK7_9PROT</name>
<dbReference type="KEGG" id="kon:CONE_0816"/>
<dbReference type="GO" id="GO:0042602">
    <property type="term" value="F:riboflavin reductase (NADPH) activity"/>
    <property type="evidence" value="ECO:0007669"/>
    <property type="project" value="TreeGrafter"/>
</dbReference>
<comment type="similarity">
    <text evidence="1">Belongs to the non-flavoprotein flavin reductase family.</text>
</comment>
<feature type="domain" description="Flavin reductase like" evidence="3">
    <location>
        <begin position="25"/>
        <end position="170"/>
    </location>
</feature>
<dbReference type="PANTHER" id="PTHR30466:SF11">
    <property type="entry name" value="FLAVIN-DEPENDENT MONOOXYGENASE, REDUCTASE SUBUNIT HSAB"/>
    <property type="match status" value="1"/>
</dbReference>
<reference evidence="4 5" key="1">
    <citation type="journal article" date="2013" name="Genome Biol. Evol.">
        <title>Genome evolution and phylogenomic analysis of candidatus kinetoplastibacterium, the betaproteobacterial endosymbionts of strigomonas and angomonas.</title>
        <authorList>
            <person name="Alves J.M."/>
            <person name="Serrano M.G."/>
            <person name="Maia da Silva F."/>
            <person name="Voegtly L.J."/>
            <person name="Matveyev A.V."/>
            <person name="Teixeira M.M."/>
            <person name="Camargo E.P."/>
            <person name="Buck G.A."/>
        </authorList>
    </citation>
    <scope>NUCLEOTIDE SEQUENCE [LARGE SCALE GENOMIC DNA]</scope>
    <source>
        <strain evidence="4 5">TCC290E</strain>
    </source>
</reference>
<dbReference type="InterPro" id="IPR012349">
    <property type="entry name" value="Split_barrel_FMN-bd"/>
</dbReference>
<dbReference type="HOGENOM" id="CLU_059021_1_0_4"/>
<dbReference type="InterPro" id="IPR050268">
    <property type="entry name" value="NADH-dep_flavin_reductase"/>
</dbReference>
<dbReference type="SMART" id="SM00903">
    <property type="entry name" value="Flavin_Reduct"/>
    <property type="match status" value="1"/>
</dbReference>
<dbReference type="Gene3D" id="2.30.110.10">
    <property type="entry name" value="Electron Transport, Fmn-binding Protein, Chain A"/>
    <property type="match status" value="1"/>
</dbReference>
<dbReference type="AlphaFoldDB" id="M1LSK7"/>
<accession>M1LSK7</accession>
<gene>
    <name evidence="4" type="ORF">CONE_0816</name>
</gene>
<proteinExistence type="inferred from homology"/>
<dbReference type="SUPFAM" id="SSF50475">
    <property type="entry name" value="FMN-binding split barrel"/>
    <property type="match status" value="1"/>
</dbReference>
<evidence type="ECO:0000313" key="5">
    <source>
        <dbReference type="Proteomes" id="UP000011541"/>
    </source>
</evidence>
<protein>
    <submittedName>
        <fullName evidence="4">Flavin reductase-like protein</fullName>
    </submittedName>
</protein>
<dbReference type="Proteomes" id="UP000011541">
    <property type="component" value="Chromosome"/>
</dbReference>
<dbReference type="Pfam" id="PF01613">
    <property type="entry name" value="Flavin_Reduct"/>
    <property type="match status" value="1"/>
</dbReference>
<sequence>MHIQQKCECMEPEMQIQQKEFRKLLGNFVTGVTIITTHGFMNKPCGLTVNSFNSLSLDPPLILWSLSLKSTSKNIFLNCSNYVIHILSSEQIEIANSFAKKNSQCRFDNIRTKFSPSGTTMLDIEYKAWIDCKNYRQYIEGDHLIMIGKIQYYNYSNAEPLVFYNGDFYEKLSHI</sequence>
<evidence type="ECO:0000313" key="4">
    <source>
        <dbReference type="EMBL" id="AGF48537.1"/>
    </source>
</evidence>
<evidence type="ECO:0000256" key="1">
    <source>
        <dbReference type="ARBA" id="ARBA00008898"/>
    </source>
</evidence>
<evidence type="ECO:0000256" key="2">
    <source>
        <dbReference type="ARBA" id="ARBA00023002"/>
    </source>
</evidence>
<dbReference type="PATRIC" id="fig|1208920.3.peg.530"/>